<comment type="caution">
    <text evidence="1">The sequence shown here is derived from an EMBL/GenBank/DDBJ whole genome shotgun (WGS) entry which is preliminary data.</text>
</comment>
<organism evidence="1 2">
    <name type="scientific">Ixodes persulcatus</name>
    <name type="common">Taiga tick</name>
    <dbReference type="NCBI Taxonomy" id="34615"/>
    <lineage>
        <taxon>Eukaryota</taxon>
        <taxon>Metazoa</taxon>
        <taxon>Ecdysozoa</taxon>
        <taxon>Arthropoda</taxon>
        <taxon>Chelicerata</taxon>
        <taxon>Arachnida</taxon>
        <taxon>Acari</taxon>
        <taxon>Parasitiformes</taxon>
        <taxon>Ixodida</taxon>
        <taxon>Ixodoidea</taxon>
        <taxon>Ixodidae</taxon>
        <taxon>Ixodinae</taxon>
        <taxon>Ixodes</taxon>
    </lineage>
</organism>
<sequence length="503" mass="54894">MPFRPKGLPSEQASFENAPGPSSTTRQTPVEVTMATEATTTPLLLSIIPEQLLRSQIDQPVRVQIHTSPRPGARPTLAGRPPRPERPETPSSLPRPVSFEETPAITFLYDASREPRTTAMLTNSLGAILEVQTQGAEELDHSGVECLRERAASFELETITSGPQAFLFERLSKSAMEAAMDGAPTSPEDTNISLHQEKGFQGILFTLLHCLSQAITNILIQNVVESPMAKIAFFASFGFTMGTMSRAFKLKSSLASNNVQLQLLLRSLSSLMALMLKVQALRFITVSDMAIVYSTVPIGVMVVSRYLLDEQMRVRHWISVLLCAAGVIVVMRPDAFFKKVESSRQRERVKGFLFGFGSALSLVVLVIIIRSMRNLSGQFLGFNSGLIRSILSLCVAVFTGSFGGLLSGRYLGTLLMLGKTNFCAIDFLNKALEREPAATVAVVKFCGDVICSIVLQIVFTQIYPDWSSAVGSGLVLASCLLVAGGKAMSWWSHRAILMMKHAK</sequence>
<proteinExistence type="predicted"/>
<gene>
    <name evidence="1" type="ORF">HPB47_007513</name>
</gene>
<accession>A0AC60P778</accession>
<dbReference type="EMBL" id="JABSTQ010011085">
    <property type="protein sequence ID" value="KAG0415327.1"/>
    <property type="molecule type" value="Genomic_DNA"/>
</dbReference>
<name>A0AC60P778_IXOPE</name>
<keyword evidence="2" id="KW-1185">Reference proteome</keyword>
<dbReference type="Proteomes" id="UP000805193">
    <property type="component" value="Unassembled WGS sequence"/>
</dbReference>
<evidence type="ECO:0000313" key="1">
    <source>
        <dbReference type="EMBL" id="KAG0415327.1"/>
    </source>
</evidence>
<reference evidence="1 2" key="1">
    <citation type="journal article" date="2020" name="Cell">
        <title>Large-Scale Comparative Analyses of Tick Genomes Elucidate Their Genetic Diversity and Vector Capacities.</title>
        <authorList>
            <consortium name="Tick Genome and Microbiome Consortium (TIGMIC)"/>
            <person name="Jia N."/>
            <person name="Wang J."/>
            <person name="Shi W."/>
            <person name="Du L."/>
            <person name="Sun Y."/>
            <person name="Zhan W."/>
            <person name="Jiang J.F."/>
            <person name="Wang Q."/>
            <person name="Zhang B."/>
            <person name="Ji P."/>
            <person name="Bell-Sakyi L."/>
            <person name="Cui X.M."/>
            <person name="Yuan T.T."/>
            <person name="Jiang B.G."/>
            <person name="Yang W.F."/>
            <person name="Lam T.T."/>
            <person name="Chang Q.C."/>
            <person name="Ding S.J."/>
            <person name="Wang X.J."/>
            <person name="Zhu J.G."/>
            <person name="Ruan X.D."/>
            <person name="Zhao L."/>
            <person name="Wei J.T."/>
            <person name="Ye R.Z."/>
            <person name="Que T.C."/>
            <person name="Du C.H."/>
            <person name="Zhou Y.H."/>
            <person name="Cheng J.X."/>
            <person name="Dai P.F."/>
            <person name="Guo W.B."/>
            <person name="Han X.H."/>
            <person name="Huang E.J."/>
            <person name="Li L.F."/>
            <person name="Wei W."/>
            <person name="Gao Y.C."/>
            <person name="Liu J.Z."/>
            <person name="Shao H.Z."/>
            <person name="Wang X."/>
            <person name="Wang C.C."/>
            <person name="Yang T.C."/>
            <person name="Huo Q.B."/>
            <person name="Li W."/>
            <person name="Chen H.Y."/>
            <person name="Chen S.E."/>
            <person name="Zhou L.G."/>
            <person name="Ni X.B."/>
            <person name="Tian J.H."/>
            <person name="Sheng Y."/>
            <person name="Liu T."/>
            <person name="Pan Y.S."/>
            <person name="Xia L.Y."/>
            <person name="Li J."/>
            <person name="Zhao F."/>
            <person name="Cao W.C."/>
        </authorList>
    </citation>
    <scope>NUCLEOTIDE SEQUENCE [LARGE SCALE GENOMIC DNA]</scope>
    <source>
        <strain evidence="1">Iper-2018</strain>
    </source>
</reference>
<evidence type="ECO:0000313" key="2">
    <source>
        <dbReference type="Proteomes" id="UP000805193"/>
    </source>
</evidence>
<protein>
    <submittedName>
        <fullName evidence="1">Uncharacterized protein</fullName>
    </submittedName>
</protein>